<protein>
    <submittedName>
        <fullName evidence="2">Uncharacterized protein</fullName>
    </submittedName>
</protein>
<name>A0A5B7HIS9_PORTR</name>
<evidence type="ECO:0000256" key="1">
    <source>
        <dbReference type="SAM" id="MobiDB-lite"/>
    </source>
</evidence>
<dbReference type="Proteomes" id="UP000324222">
    <property type="component" value="Unassembled WGS sequence"/>
</dbReference>
<evidence type="ECO:0000313" key="3">
    <source>
        <dbReference type="Proteomes" id="UP000324222"/>
    </source>
</evidence>
<accession>A0A5B7HIS9</accession>
<dbReference type="AlphaFoldDB" id="A0A5B7HIS9"/>
<keyword evidence="3" id="KW-1185">Reference proteome</keyword>
<organism evidence="2 3">
    <name type="scientific">Portunus trituberculatus</name>
    <name type="common">Swimming crab</name>
    <name type="synonym">Neptunus trituberculatus</name>
    <dbReference type="NCBI Taxonomy" id="210409"/>
    <lineage>
        <taxon>Eukaryota</taxon>
        <taxon>Metazoa</taxon>
        <taxon>Ecdysozoa</taxon>
        <taxon>Arthropoda</taxon>
        <taxon>Crustacea</taxon>
        <taxon>Multicrustacea</taxon>
        <taxon>Malacostraca</taxon>
        <taxon>Eumalacostraca</taxon>
        <taxon>Eucarida</taxon>
        <taxon>Decapoda</taxon>
        <taxon>Pleocyemata</taxon>
        <taxon>Brachyura</taxon>
        <taxon>Eubrachyura</taxon>
        <taxon>Portunoidea</taxon>
        <taxon>Portunidae</taxon>
        <taxon>Portuninae</taxon>
        <taxon>Portunus</taxon>
    </lineage>
</organism>
<sequence>MTSGRWRPRPGGASHVAPLTHTTDKQKRRQLCSKQESRGSSAPLHTLPPPLAPSPRKDGSDHY</sequence>
<reference evidence="2 3" key="1">
    <citation type="submission" date="2019-05" db="EMBL/GenBank/DDBJ databases">
        <title>Another draft genome of Portunus trituberculatus and its Hox gene families provides insights of decapod evolution.</title>
        <authorList>
            <person name="Jeong J.-H."/>
            <person name="Song I."/>
            <person name="Kim S."/>
            <person name="Choi T."/>
            <person name="Kim D."/>
            <person name="Ryu S."/>
            <person name="Kim W."/>
        </authorList>
    </citation>
    <scope>NUCLEOTIDE SEQUENCE [LARGE SCALE GENOMIC DNA]</scope>
    <source>
        <tissue evidence="2">Muscle</tissue>
    </source>
</reference>
<dbReference type="EMBL" id="VSRR010032395">
    <property type="protein sequence ID" value="MPC71152.1"/>
    <property type="molecule type" value="Genomic_DNA"/>
</dbReference>
<proteinExistence type="predicted"/>
<comment type="caution">
    <text evidence="2">The sequence shown here is derived from an EMBL/GenBank/DDBJ whole genome shotgun (WGS) entry which is preliminary data.</text>
</comment>
<feature type="region of interest" description="Disordered" evidence="1">
    <location>
        <begin position="1"/>
        <end position="63"/>
    </location>
</feature>
<evidence type="ECO:0000313" key="2">
    <source>
        <dbReference type="EMBL" id="MPC71152.1"/>
    </source>
</evidence>
<gene>
    <name evidence="2" type="ORF">E2C01_065421</name>
</gene>